<reference evidence="2" key="1">
    <citation type="submission" date="2021-02" db="EMBL/GenBank/DDBJ databases">
        <title>First Annotated Genome of the Yellow-green Alga Tribonema minus.</title>
        <authorList>
            <person name="Mahan K.M."/>
        </authorList>
    </citation>
    <scope>NUCLEOTIDE SEQUENCE</scope>
    <source>
        <strain evidence="2">UTEX B ZZ1240</strain>
    </source>
</reference>
<protein>
    <recommendedName>
        <fullName evidence="4">Ubiquitin-like protease family profile domain-containing protein</fullName>
    </recommendedName>
</protein>
<dbReference type="OrthoDB" id="91348at2759"/>
<evidence type="ECO:0000256" key="1">
    <source>
        <dbReference type="SAM" id="MobiDB-lite"/>
    </source>
</evidence>
<accession>A0A836CDU6</accession>
<feature type="region of interest" description="Disordered" evidence="1">
    <location>
        <begin position="312"/>
        <end position="342"/>
    </location>
</feature>
<organism evidence="2 3">
    <name type="scientific">Tribonema minus</name>
    <dbReference type="NCBI Taxonomy" id="303371"/>
    <lineage>
        <taxon>Eukaryota</taxon>
        <taxon>Sar</taxon>
        <taxon>Stramenopiles</taxon>
        <taxon>Ochrophyta</taxon>
        <taxon>PX clade</taxon>
        <taxon>Xanthophyceae</taxon>
        <taxon>Tribonematales</taxon>
        <taxon>Tribonemataceae</taxon>
        <taxon>Tribonema</taxon>
    </lineage>
</organism>
<name>A0A836CDU6_9STRA</name>
<dbReference type="SUPFAM" id="SSF54001">
    <property type="entry name" value="Cysteine proteinases"/>
    <property type="match status" value="1"/>
</dbReference>
<dbReference type="InterPro" id="IPR038765">
    <property type="entry name" value="Papain-like_cys_pep_sf"/>
</dbReference>
<evidence type="ECO:0008006" key="4">
    <source>
        <dbReference type="Google" id="ProtNLM"/>
    </source>
</evidence>
<proteinExistence type="predicted"/>
<evidence type="ECO:0000313" key="2">
    <source>
        <dbReference type="EMBL" id="KAG5180341.1"/>
    </source>
</evidence>
<dbReference type="Proteomes" id="UP000664859">
    <property type="component" value="Unassembled WGS sequence"/>
</dbReference>
<feature type="compositionally biased region" description="Low complexity" evidence="1">
    <location>
        <begin position="317"/>
        <end position="342"/>
    </location>
</feature>
<dbReference type="EMBL" id="JAFCMP010000401">
    <property type="protein sequence ID" value="KAG5180341.1"/>
    <property type="molecule type" value="Genomic_DNA"/>
</dbReference>
<gene>
    <name evidence="2" type="ORF">JKP88DRAFT_223383</name>
</gene>
<dbReference type="Gene3D" id="3.40.395.10">
    <property type="entry name" value="Adenoviral Proteinase, Chain A"/>
    <property type="match status" value="1"/>
</dbReference>
<comment type="caution">
    <text evidence="2">The sequence shown here is derived from an EMBL/GenBank/DDBJ whole genome shotgun (WGS) entry which is preliminary data.</text>
</comment>
<keyword evidence="3" id="KW-1185">Reference proteome</keyword>
<evidence type="ECO:0000313" key="3">
    <source>
        <dbReference type="Proteomes" id="UP000664859"/>
    </source>
</evidence>
<dbReference type="AlphaFoldDB" id="A0A836CDU6"/>
<sequence>MPYRWAEPLPPFVTCLNQPAPLRLLRSPSSGGLVATDGVLRGALYGDSVDDESWLTSSFIDMVLAQFAACYRGAHFMPIEFAAFRLARMGRADMAACTDILGQTIDYAARKPIIFLANVKNLHWNLLRVQHFPVPELQLFEPLGKPAKRAHGAHSSEGVSYRYIPKDVFVWLDTMCARGGGWATRSVSAITRQQQTTGFDCGVASLLYAEKCGQDQMREDIDAATTQDDITAYRQVLQKFLRSLAAQSGGGDGADGGAATALPSPSSPAAAAAAGADFLPPLSSPPLRSGATAAAAAVDTIDLVDDSAVQLQMPPHAGSSGASAAGAAAAGSGSSGSSSVIA</sequence>